<dbReference type="OrthoDB" id="4279at2"/>
<dbReference type="InterPro" id="IPR011324">
    <property type="entry name" value="Cytotoxic_necrot_fac-like_cat"/>
</dbReference>
<dbReference type="GO" id="GO:0016787">
    <property type="term" value="F:hydrolase activity"/>
    <property type="evidence" value="ECO:0007669"/>
    <property type="project" value="UniProtKB-KW"/>
</dbReference>
<dbReference type="RefSeq" id="WP_110439571.1">
    <property type="nucleotide sequence ID" value="NZ_CP046393.1"/>
</dbReference>
<dbReference type="InterPro" id="IPR003730">
    <property type="entry name" value="Cu_polyphenol_OxRdtase"/>
</dbReference>
<comment type="catalytic activity">
    <reaction evidence="1">
        <text>inosine + phosphate = alpha-D-ribose 1-phosphate + hypoxanthine</text>
        <dbReference type="Rhea" id="RHEA:27646"/>
        <dbReference type="ChEBI" id="CHEBI:17368"/>
        <dbReference type="ChEBI" id="CHEBI:17596"/>
        <dbReference type="ChEBI" id="CHEBI:43474"/>
        <dbReference type="ChEBI" id="CHEBI:57720"/>
        <dbReference type="EC" id="2.4.2.1"/>
    </reaction>
    <physiologicalReaction direction="left-to-right" evidence="1">
        <dbReference type="Rhea" id="RHEA:27647"/>
    </physiologicalReaction>
</comment>
<evidence type="ECO:0000256" key="3">
    <source>
        <dbReference type="ARBA" id="ARBA00022679"/>
    </source>
</evidence>
<name>A0A318MX37_9PROT</name>
<dbReference type="InterPro" id="IPR038371">
    <property type="entry name" value="Cu_polyphenol_OxRdtase_sf"/>
</dbReference>
<comment type="catalytic activity">
    <reaction evidence="7">
        <text>adenosine + H2O + H(+) = inosine + NH4(+)</text>
        <dbReference type="Rhea" id="RHEA:24408"/>
        <dbReference type="ChEBI" id="CHEBI:15377"/>
        <dbReference type="ChEBI" id="CHEBI:15378"/>
        <dbReference type="ChEBI" id="CHEBI:16335"/>
        <dbReference type="ChEBI" id="CHEBI:17596"/>
        <dbReference type="ChEBI" id="CHEBI:28938"/>
        <dbReference type="EC" id="3.5.4.4"/>
    </reaction>
    <physiologicalReaction direction="left-to-right" evidence="7">
        <dbReference type="Rhea" id="RHEA:24409"/>
    </physiologicalReaction>
</comment>
<evidence type="ECO:0000256" key="2">
    <source>
        <dbReference type="ARBA" id="ARBA00007353"/>
    </source>
</evidence>
<comment type="similarity">
    <text evidence="2 10">Belongs to the purine nucleoside phosphorylase YfiH/LACC1 family.</text>
</comment>
<comment type="caution">
    <text evidence="11">The sequence shown here is derived from an EMBL/GenBank/DDBJ whole genome shotgun (WGS) entry which is preliminary data.</text>
</comment>
<evidence type="ECO:0000256" key="6">
    <source>
        <dbReference type="ARBA" id="ARBA00022833"/>
    </source>
</evidence>
<evidence type="ECO:0000256" key="1">
    <source>
        <dbReference type="ARBA" id="ARBA00000553"/>
    </source>
</evidence>
<evidence type="ECO:0000256" key="7">
    <source>
        <dbReference type="ARBA" id="ARBA00047989"/>
    </source>
</evidence>
<evidence type="ECO:0000313" key="12">
    <source>
        <dbReference type="Proteomes" id="UP000247565"/>
    </source>
</evidence>
<evidence type="ECO:0000256" key="5">
    <source>
        <dbReference type="ARBA" id="ARBA00022801"/>
    </source>
</evidence>
<comment type="catalytic activity">
    <reaction evidence="8">
        <text>adenosine + phosphate = alpha-D-ribose 1-phosphate + adenine</text>
        <dbReference type="Rhea" id="RHEA:27642"/>
        <dbReference type="ChEBI" id="CHEBI:16335"/>
        <dbReference type="ChEBI" id="CHEBI:16708"/>
        <dbReference type="ChEBI" id="CHEBI:43474"/>
        <dbReference type="ChEBI" id="CHEBI:57720"/>
        <dbReference type="EC" id="2.4.2.1"/>
    </reaction>
    <physiologicalReaction direction="left-to-right" evidence="8">
        <dbReference type="Rhea" id="RHEA:27643"/>
    </physiologicalReaction>
</comment>
<keyword evidence="6" id="KW-0862">Zinc</keyword>
<dbReference type="SUPFAM" id="SSF64438">
    <property type="entry name" value="CNF1/YfiH-like putative cysteine hydrolases"/>
    <property type="match status" value="1"/>
</dbReference>
<evidence type="ECO:0000256" key="9">
    <source>
        <dbReference type="ARBA" id="ARBA00049893"/>
    </source>
</evidence>
<dbReference type="NCBIfam" id="TIGR00726">
    <property type="entry name" value="peptidoglycan editing factor PgeF"/>
    <property type="match status" value="1"/>
</dbReference>
<dbReference type="Gene3D" id="3.60.140.10">
    <property type="entry name" value="CNF1/YfiH-like putative cysteine hydrolases"/>
    <property type="match status" value="1"/>
</dbReference>
<dbReference type="CDD" id="cd16833">
    <property type="entry name" value="YfiH"/>
    <property type="match status" value="1"/>
</dbReference>
<keyword evidence="12" id="KW-1185">Reference proteome</keyword>
<protein>
    <recommendedName>
        <fullName evidence="10">Purine nucleoside phosphorylase</fullName>
    </recommendedName>
</protein>
<dbReference type="AlphaFoldDB" id="A0A318MX37"/>
<dbReference type="Proteomes" id="UP000247565">
    <property type="component" value="Unassembled WGS sequence"/>
</dbReference>
<evidence type="ECO:0000313" key="11">
    <source>
        <dbReference type="EMBL" id="PXY98890.1"/>
    </source>
</evidence>
<organism evidence="11 12">
    <name type="scientific">Commensalibacter melissae</name>
    <dbReference type="NCBI Taxonomy" id="2070537"/>
    <lineage>
        <taxon>Bacteria</taxon>
        <taxon>Pseudomonadati</taxon>
        <taxon>Pseudomonadota</taxon>
        <taxon>Alphaproteobacteria</taxon>
        <taxon>Acetobacterales</taxon>
        <taxon>Acetobacteraceae</taxon>
    </lineage>
</organism>
<dbReference type="EMBL" id="QGLT01000006">
    <property type="protein sequence ID" value="PXY98890.1"/>
    <property type="molecule type" value="Genomic_DNA"/>
</dbReference>
<keyword evidence="5" id="KW-0378">Hydrolase</keyword>
<dbReference type="GO" id="GO:0017061">
    <property type="term" value="F:S-methyl-5-thioadenosine phosphorylase activity"/>
    <property type="evidence" value="ECO:0007669"/>
    <property type="project" value="UniProtKB-EC"/>
</dbReference>
<dbReference type="Pfam" id="PF02578">
    <property type="entry name" value="Cu-oxidase_4"/>
    <property type="match status" value="1"/>
</dbReference>
<gene>
    <name evidence="11" type="primary">pgeF</name>
    <name evidence="11" type="ORF">DK869_08415</name>
</gene>
<comment type="catalytic activity">
    <reaction evidence="9">
        <text>S-methyl-5'-thioadenosine + phosphate = 5-(methylsulfanyl)-alpha-D-ribose 1-phosphate + adenine</text>
        <dbReference type="Rhea" id="RHEA:11852"/>
        <dbReference type="ChEBI" id="CHEBI:16708"/>
        <dbReference type="ChEBI" id="CHEBI:17509"/>
        <dbReference type="ChEBI" id="CHEBI:43474"/>
        <dbReference type="ChEBI" id="CHEBI:58533"/>
        <dbReference type="EC" id="2.4.2.28"/>
    </reaction>
    <physiologicalReaction direction="left-to-right" evidence="9">
        <dbReference type="Rhea" id="RHEA:11853"/>
    </physiologicalReaction>
</comment>
<keyword evidence="3" id="KW-0808">Transferase</keyword>
<dbReference type="PANTHER" id="PTHR30616">
    <property type="entry name" value="UNCHARACTERIZED PROTEIN YFIH"/>
    <property type="match status" value="1"/>
</dbReference>
<keyword evidence="4" id="KW-0479">Metal-binding</keyword>
<sequence length="255" mass="28301">MNCKPLAIQHSLLSNIVRHGFFTRIGGVSQGEYTSLNCGLKSGDNLHLIMENRKIVAEYMKVSPNYLWGGLQIHSNKVLWITKSNCIPVEGDGAVTTDPDIAISVVTADCAPVLFSTKTGDIVGAAHAGWRGAACGILENVVDQMEALGTDRQDIIAVVGPCIAVTHYEVQEDMRNEVLRQDPDGKVFFTPVREGYYLFDLGRYCIDRLRRKHVGIAAITGRDTFMDTTHFFSNRRRVMERKAVFGHQISTIACR</sequence>
<dbReference type="GO" id="GO:0005507">
    <property type="term" value="F:copper ion binding"/>
    <property type="evidence" value="ECO:0007669"/>
    <property type="project" value="TreeGrafter"/>
</dbReference>
<evidence type="ECO:0000256" key="8">
    <source>
        <dbReference type="ARBA" id="ARBA00048968"/>
    </source>
</evidence>
<proteinExistence type="inferred from homology"/>
<reference evidence="11 12" key="1">
    <citation type="submission" date="2018-05" db="EMBL/GenBank/DDBJ databases">
        <title>Reference genomes for bee gut microbiota database.</title>
        <authorList>
            <person name="Ellegaard K.M."/>
        </authorList>
    </citation>
    <scope>NUCLEOTIDE SEQUENCE [LARGE SCALE GENOMIC DNA]</scope>
    <source>
        <strain evidence="11 12">ESL0284</strain>
    </source>
</reference>
<accession>A0A318MX37</accession>
<evidence type="ECO:0000256" key="4">
    <source>
        <dbReference type="ARBA" id="ARBA00022723"/>
    </source>
</evidence>
<dbReference type="PANTHER" id="PTHR30616:SF2">
    <property type="entry name" value="PURINE NUCLEOSIDE PHOSPHORYLASE LACC1"/>
    <property type="match status" value="1"/>
</dbReference>
<evidence type="ECO:0000256" key="10">
    <source>
        <dbReference type="RuleBase" id="RU361274"/>
    </source>
</evidence>